<feature type="domain" description="MacB-like periplasmic core" evidence="9">
    <location>
        <begin position="23"/>
        <end position="231"/>
    </location>
</feature>
<gene>
    <name evidence="10" type="ORF">HHU12_30965</name>
</gene>
<keyword evidence="2" id="KW-1003">Cell membrane</keyword>
<evidence type="ECO:0000259" key="9">
    <source>
        <dbReference type="Pfam" id="PF12704"/>
    </source>
</evidence>
<dbReference type="RefSeq" id="WP_169660614.1">
    <property type="nucleotide sequence ID" value="NZ_JABANE010000159.1"/>
</dbReference>
<dbReference type="GO" id="GO:0022857">
    <property type="term" value="F:transmembrane transporter activity"/>
    <property type="evidence" value="ECO:0007669"/>
    <property type="project" value="TreeGrafter"/>
</dbReference>
<dbReference type="PANTHER" id="PTHR30572:SF4">
    <property type="entry name" value="ABC TRANSPORTER PERMEASE YTRF"/>
    <property type="match status" value="1"/>
</dbReference>
<feature type="domain" description="ABC3 transporter permease C-terminal" evidence="8">
    <location>
        <begin position="285"/>
        <end position="402"/>
    </location>
</feature>
<organism evidence="10 11">
    <name type="scientific">Flammeovirga aprica JL-4</name>
    <dbReference type="NCBI Taxonomy" id="694437"/>
    <lineage>
        <taxon>Bacteria</taxon>
        <taxon>Pseudomonadati</taxon>
        <taxon>Bacteroidota</taxon>
        <taxon>Cytophagia</taxon>
        <taxon>Cytophagales</taxon>
        <taxon>Flammeovirgaceae</taxon>
        <taxon>Flammeovirga</taxon>
    </lineage>
</organism>
<sequence length="413" mass="46391">MFLNLIQEPLENLLSHKVRNITTGLGVSWGLLILILLLGGGEGLYNGIKKVFSGYSKNTVWVYGGVTSLVYKGEVEGKRVSFSEEFLNGLMKKFSEIDQLGIEVEYAEQVKTTYLNRNLRSVLKGVNNDFFELKNFPLKRGRYFNPIDRQQQRNVCVIGGYQQKNLYNDESAIGKTITIGNRPYLIIGEVDSDNLFAQSESRTIFLPLETYQNQFQKDDAYSSFGVALSKESEEGFVTDRLKPYLSKILGFDTNDANAIYVLETKEQRKSFDRLFQYLNSFLWGIGISLLLSGVISICNMMVLGVKERTKELGIRKALGASPRELLVMIITESALLTLVSGTLGIFLGLGGLELLNYFFFEASDNQMIEHLSINPMMIFMALLLLLFAGIIAGFIPAKRAMDLTVVEALNEEN</sequence>
<evidence type="ECO:0000256" key="4">
    <source>
        <dbReference type="ARBA" id="ARBA00022989"/>
    </source>
</evidence>
<dbReference type="InterPro" id="IPR050250">
    <property type="entry name" value="Macrolide_Exporter_MacB"/>
</dbReference>
<evidence type="ECO:0000259" key="8">
    <source>
        <dbReference type="Pfam" id="PF02687"/>
    </source>
</evidence>
<dbReference type="GO" id="GO:0005886">
    <property type="term" value="C:plasma membrane"/>
    <property type="evidence" value="ECO:0007669"/>
    <property type="project" value="UniProtKB-SubCell"/>
</dbReference>
<keyword evidence="11" id="KW-1185">Reference proteome</keyword>
<accession>A0A7X9S106</accession>
<dbReference type="InterPro" id="IPR003838">
    <property type="entry name" value="ABC3_permease_C"/>
</dbReference>
<evidence type="ECO:0000256" key="1">
    <source>
        <dbReference type="ARBA" id="ARBA00004651"/>
    </source>
</evidence>
<evidence type="ECO:0000313" key="11">
    <source>
        <dbReference type="Proteomes" id="UP000576082"/>
    </source>
</evidence>
<feature type="transmembrane region" description="Helical" evidence="7">
    <location>
        <begin position="325"/>
        <end position="352"/>
    </location>
</feature>
<keyword evidence="3 7" id="KW-0812">Transmembrane</keyword>
<evidence type="ECO:0000256" key="5">
    <source>
        <dbReference type="ARBA" id="ARBA00023136"/>
    </source>
</evidence>
<feature type="transmembrane region" description="Helical" evidence="7">
    <location>
        <begin position="281"/>
        <end position="305"/>
    </location>
</feature>
<feature type="transmembrane region" description="Helical" evidence="7">
    <location>
        <begin position="372"/>
        <end position="395"/>
    </location>
</feature>
<dbReference type="AlphaFoldDB" id="A0A7X9S106"/>
<evidence type="ECO:0000256" key="3">
    <source>
        <dbReference type="ARBA" id="ARBA00022692"/>
    </source>
</evidence>
<protein>
    <submittedName>
        <fullName evidence="10">FtsX-like permease family protein</fullName>
    </submittedName>
</protein>
<evidence type="ECO:0000256" key="2">
    <source>
        <dbReference type="ARBA" id="ARBA00022475"/>
    </source>
</evidence>
<comment type="subcellular location">
    <subcellularLocation>
        <location evidence="1">Cell membrane</location>
        <topology evidence="1">Multi-pass membrane protein</topology>
    </subcellularLocation>
</comment>
<evidence type="ECO:0000313" key="10">
    <source>
        <dbReference type="EMBL" id="NME72423.1"/>
    </source>
</evidence>
<dbReference type="Pfam" id="PF12704">
    <property type="entry name" value="MacB_PCD"/>
    <property type="match status" value="1"/>
</dbReference>
<dbReference type="EMBL" id="JABANE010000159">
    <property type="protein sequence ID" value="NME72423.1"/>
    <property type="molecule type" value="Genomic_DNA"/>
</dbReference>
<keyword evidence="4 7" id="KW-1133">Transmembrane helix</keyword>
<keyword evidence="5 7" id="KW-0472">Membrane</keyword>
<dbReference type="Proteomes" id="UP000576082">
    <property type="component" value="Unassembled WGS sequence"/>
</dbReference>
<evidence type="ECO:0000256" key="6">
    <source>
        <dbReference type="ARBA" id="ARBA00038076"/>
    </source>
</evidence>
<feature type="transmembrane region" description="Helical" evidence="7">
    <location>
        <begin position="21"/>
        <end position="40"/>
    </location>
</feature>
<comment type="similarity">
    <text evidence="6">Belongs to the ABC-4 integral membrane protein family.</text>
</comment>
<evidence type="ECO:0000256" key="7">
    <source>
        <dbReference type="SAM" id="Phobius"/>
    </source>
</evidence>
<reference evidence="10 11" key="1">
    <citation type="submission" date="2020-04" db="EMBL/GenBank/DDBJ databases">
        <title>Flammeovirga sp. SR4, a novel species isolated from seawater.</title>
        <authorList>
            <person name="Wang X."/>
        </authorList>
    </citation>
    <scope>NUCLEOTIDE SEQUENCE [LARGE SCALE GENOMIC DNA]</scope>
    <source>
        <strain evidence="10 11">ATCC 23126</strain>
    </source>
</reference>
<dbReference type="PANTHER" id="PTHR30572">
    <property type="entry name" value="MEMBRANE COMPONENT OF TRANSPORTER-RELATED"/>
    <property type="match status" value="1"/>
</dbReference>
<dbReference type="Pfam" id="PF02687">
    <property type="entry name" value="FtsX"/>
    <property type="match status" value="1"/>
</dbReference>
<name>A0A7X9S106_9BACT</name>
<proteinExistence type="inferred from homology"/>
<dbReference type="InterPro" id="IPR025857">
    <property type="entry name" value="MacB_PCD"/>
</dbReference>
<comment type="caution">
    <text evidence="10">The sequence shown here is derived from an EMBL/GenBank/DDBJ whole genome shotgun (WGS) entry which is preliminary data.</text>
</comment>